<dbReference type="Gene3D" id="3.60.70.12">
    <property type="entry name" value="L-amino peptidase D-ALA esterase/amidase"/>
    <property type="match status" value="1"/>
</dbReference>
<dbReference type="CDD" id="cd02253">
    <property type="entry name" value="DmpA"/>
    <property type="match status" value="1"/>
</dbReference>
<name>A0AAP5QA42_9BURK</name>
<reference evidence="2" key="1">
    <citation type="submission" date="2022-08" db="EMBL/GenBank/DDBJ databases">
        <authorList>
            <person name="Kim S.-J."/>
        </authorList>
    </citation>
    <scope>NUCLEOTIDE SEQUENCE</scope>
    <source>
        <strain evidence="2">KJ</strain>
    </source>
</reference>
<comment type="caution">
    <text evidence="2">The sequence shown here is derived from an EMBL/GenBank/DDBJ whole genome shotgun (WGS) entry which is preliminary data.</text>
</comment>
<dbReference type="PANTHER" id="PTHR36512">
    <property type="entry name" value="D-AMINOPEPTIDASE"/>
    <property type="match status" value="1"/>
</dbReference>
<dbReference type="PANTHER" id="PTHR36512:SF3">
    <property type="entry name" value="BLR5678 PROTEIN"/>
    <property type="match status" value="1"/>
</dbReference>
<gene>
    <name evidence="2" type="ORF">ParKJ_13665</name>
</gene>
<dbReference type="Pfam" id="PF03576">
    <property type="entry name" value="Peptidase_S58"/>
    <property type="match status" value="1"/>
</dbReference>
<comment type="similarity">
    <text evidence="1">Belongs to the peptidase S58 family.</text>
</comment>
<dbReference type="SUPFAM" id="SSF56266">
    <property type="entry name" value="DmpA/ArgJ-like"/>
    <property type="match status" value="1"/>
</dbReference>
<proteinExistence type="inferred from homology"/>
<dbReference type="Proteomes" id="UP001246473">
    <property type="component" value="Unassembled WGS sequence"/>
</dbReference>
<dbReference type="AlphaFoldDB" id="A0AAP5QA42"/>
<protein>
    <submittedName>
        <fullName evidence="2">P1 family peptidase</fullName>
    </submittedName>
</protein>
<evidence type="ECO:0000256" key="1">
    <source>
        <dbReference type="ARBA" id="ARBA00007068"/>
    </source>
</evidence>
<evidence type="ECO:0000313" key="3">
    <source>
        <dbReference type="Proteomes" id="UP001246473"/>
    </source>
</evidence>
<organism evidence="2 3">
    <name type="scientific">Paraburkholderia fungorum</name>
    <dbReference type="NCBI Taxonomy" id="134537"/>
    <lineage>
        <taxon>Bacteria</taxon>
        <taxon>Pseudomonadati</taxon>
        <taxon>Pseudomonadota</taxon>
        <taxon>Betaproteobacteria</taxon>
        <taxon>Burkholderiales</taxon>
        <taxon>Burkholderiaceae</taxon>
        <taxon>Paraburkholderia</taxon>
    </lineage>
</organism>
<dbReference type="InterPro" id="IPR005321">
    <property type="entry name" value="Peptidase_S58_DmpA"/>
</dbReference>
<accession>A0AAP5QA42</accession>
<dbReference type="InterPro" id="IPR016117">
    <property type="entry name" value="ArgJ-like_dom_sf"/>
</dbReference>
<dbReference type="RefSeq" id="WP_106357176.1">
    <property type="nucleotide sequence ID" value="NZ_JANSLM010000004.1"/>
</dbReference>
<sequence>MGIRDIGVRVGHGTPGPFNGITDVQGVRVGHRTLVENRAEASIRTGVTIIEPRPGIARFEPCFAGCHVLNGNGDATGLEWIRESGLLTTPIAYTNTHSVGVVRDALVAAERASVGDSQYWCMPVVLETFDGVLNDIWGQHVTAAHVHEAQSKARSGPVAEGSVGGGTGMICHEFKGGIGTASRKLAQEDGGWTVGALVQANYGRRDALRVAGYPVGEVLRDLPSPFDKRQAGVPGMGSIVVTLATDAPLLPHQCTQLARRASIGLARVGGGTEYSSGDIFIAFSVGNHGIPPADYGKPGEPVINLRSVSHDFISALFVAAAEAVEEAILNALVAAEDVHGRDVHVPALGVDRLLKALQQVGWRRDADHAIRPFAD</sequence>
<dbReference type="GO" id="GO:0004177">
    <property type="term" value="F:aminopeptidase activity"/>
    <property type="evidence" value="ECO:0007669"/>
    <property type="project" value="TreeGrafter"/>
</dbReference>
<evidence type="ECO:0000313" key="2">
    <source>
        <dbReference type="EMBL" id="MDT8838462.1"/>
    </source>
</evidence>
<dbReference type="EMBL" id="JANSLM010000004">
    <property type="protein sequence ID" value="MDT8838462.1"/>
    <property type="molecule type" value="Genomic_DNA"/>
</dbReference>